<dbReference type="PROSITE" id="PS50035">
    <property type="entry name" value="PLD"/>
    <property type="match status" value="2"/>
</dbReference>
<keyword evidence="9 14" id="KW-0472">Membrane</keyword>
<dbReference type="InterPro" id="IPR022924">
    <property type="entry name" value="Cardiolipin_synthase"/>
</dbReference>
<evidence type="ECO:0000256" key="8">
    <source>
        <dbReference type="ARBA" id="ARBA00023098"/>
    </source>
</evidence>
<evidence type="ECO:0000256" key="10">
    <source>
        <dbReference type="ARBA" id="ARBA00023209"/>
    </source>
</evidence>
<evidence type="ECO:0000256" key="6">
    <source>
        <dbReference type="ARBA" id="ARBA00022737"/>
    </source>
</evidence>
<feature type="transmembrane region" description="Helical" evidence="14">
    <location>
        <begin position="12"/>
        <end position="32"/>
    </location>
</feature>
<dbReference type="NCBIfam" id="TIGR04265">
    <property type="entry name" value="bac_cardiolipin"/>
    <property type="match status" value="1"/>
</dbReference>
<dbReference type="InterPro" id="IPR025202">
    <property type="entry name" value="PLD-like_dom"/>
</dbReference>
<keyword evidence="8" id="KW-0443">Lipid metabolism</keyword>
<evidence type="ECO:0000256" key="5">
    <source>
        <dbReference type="ARBA" id="ARBA00022692"/>
    </source>
</evidence>
<dbReference type="Proteomes" id="UP001501697">
    <property type="component" value="Unassembled WGS sequence"/>
</dbReference>
<dbReference type="InterPro" id="IPR027379">
    <property type="entry name" value="CLS_N"/>
</dbReference>
<evidence type="ECO:0000256" key="14">
    <source>
        <dbReference type="SAM" id="Phobius"/>
    </source>
</evidence>
<keyword evidence="10" id="KW-0594">Phospholipid biosynthesis</keyword>
<keyword evidence="5 14" id="KW-0812">Transmembrane</keyword>
<feature type="transmembrane region" description="Helical" evidence="14">
    <location>
        <begin position="44"/>
        <end position="63"/>
    </location>
</feature>
<evidence type="ECO:0000256" key="13">
    <source>
        <dbReference type="SAM" id="Coils"/>
    </source>
</evidence>
<keyword evidence="6" id="KW-0677">Repeat</keyword>
<evidence type="ECO:0000256" key="1">
    <source>
        <dbReference type="ARBA" id="ARBA00004651"/>
    </source>
</evidence>
<evidence type="ECO:0000259" key="15">
    <source>
        <dbReference type="PROSITE" id="PS50035"/>
    </source>
</evidence>
<organism evidence="16 17">
    <name type="scientific">Microbacterium awajiense</name>
    <dbReference type="NCBI Taxonomy" id="415214"/>
    <lineage>
        <taxon>Bacteria</taxon>
        <taxon>Bacillati</taxon>
        <taxon>Actinomycetota</taxon>
        <taxon>Actinomycetes</taxon>
        <taxon>Micrococcales</taxon>
        <taxon>Microbacteriaceae</taxon>
        <taxon>Microbacterium</taxon>
    </lineage>
</organism>
<keyword evidence="4" id="KW-0808">Transferase</keyword>
<dbReference type="Pfam" id="PF13396">
    <property type="entry name" value="PLDc_N"/>
    <property type="match status" value="1"/>
</dbReference>
<comment type="caution">
    <text evidence="16">The sequence shown here is derived from an EMBL/GenBank/DDBJ whole genome shotgun (WGS) entry which is preliminary data.</text>
</comment>
<keyword evidence="11" id="KW-1208">Phospholipid metabolism</keyword>
<dbReference type="InterPro" id="IPR001736">
    <property type="entry name" value="PLipase_D/transphosphatidylase"/>
</dbReference>
<evidence type="ECO:0000256" key="3">
    <source>
        <dbReference type="ARBA" id="ARBA00022516"/>
    </source>
</evidence>
<dbReference type="PANTHER" id="PTHR21248:SF22">
    <property type="entry name" value="PHOSPHOLIPASE D"/>
    <property type="match status" value="1"/>
</dbReference>
<comment type="subcellular location">
    <subcellularLocation>
        <location evidence="1">Cell membrane</location>
        <topology evidence="1">Multi-pass membrane protein</topology>
    </subcellularLocation>
</comment>
<keyword evidence="2" id="KW-1003">Cell membrane</keyword>
<evidence type="ECO:0000313" key="17">
    <source>
        <dbReference type="Proteomes" id="UP001501697"/>
    </source>
</evidence>
<dbReference type="Pfam" id="PF13091">
    <property type="entry name" value="PLDc_2"/>
    <property type="match status" value="2"/>
</dbReference>
<feature type="coiled-coil region" evidence="13">
    <location>
        <begin position="443"/>
        <end position="470"/>
    </location>
</feature>
<protein>
    <recommendedName>
        <fullName evidence="12">Cardiolipin synthase</fullName>
        <ecNumber evidence="12">2.7.8.-</ecNumber>
    </recommendedName>
</protein>
<evidence type="ECO:0000313" key="16">
    <source>
        <dbReference type="EMBL" id="GAA3635459.1"/>
    </source>
</evidence>
<feature type="domain" description="PLD phosphodiesterase" evidence="15">
    <location>
        <begin position="222"/>
        <end position="249"/>
    </location>
</feature>
<keyword evidence="17" id="KW-1185">Reference proteome</keyword>
<feature type="domain" description="PLD phosphodiesterase" evidence="15">
    <location>
        <begin position="403"/>
        <end position="430"/>
    </location>
</feature>
<dbReference type="SMART" id="SM00155">
    <property type="entry name" value="PLDc"/>
    <property type="match status" value="2"/>
</dbReference>
<dbReference type="SUPFAM" id="SSF56024">
    <property type="entry name" value="Phospholipase D/nuclease"/>
    <property type="match status" value="2"/>
</dbReference>
<keyword evidence="7 14" id="KW-1133">Transmembrane helix</keyword>
<dbReference type="Gene3D" id="3.30.870.10">
    <property type="entry name" value="Endonuclease Chain A"/>
    <property type="match status" value="2"/>
</dbReference>
<evidence type="ECO:0000256" key="12">
    <source>
        <dbReference type="NCBIfam" id="TIGR04265"/>
    </source>
</evidence>
<dbReference type="RefSeq" id="WP_344737780.1">
    <property type="nucleotide sequence ID" value="NZ_BAAAYU010000005.1"/>
</dbReference>
<evidence type="ECO:0000256" key="7">
    <source>
        <dbReference type="ARBA" id="ARBA00022989"/>
    </source>
</evidence>
<gene>
    <name evidence="16" type="primary">cls_2</name>
    <name evidence="16" type="ORF">GCM10022200_18470</name>
</gene>
<accession>A0ABP7AM32</accession>
<proteinExistence type="predicted"/>
<keyword evidence="13" id="KW-0175">Coiled coil</keyword>
<evidence type="ECO:0000256" key="9">
    <source>
        <dbReference type="ARBA" id="ARBA00023136"/>
    </source>
</evidence>
<dbReference type="EC" id="2.7.8.-" evidence="12"/>
<evidence type="ECO:0000256" key="4">
    <source>
        <dbReference type="ARBA" id="ARBA00022679"/>
    </source>
</evidence>
<reference evidence="17" key="1">
    <citation type="journal article" date="2019" name="Int. J. Syst. Evol. Microbiol.">
        <title>The Global Catalogue of Microorganisms (GCM) 10K type strain sequencing project: providing services to taxonomists for standard genome sequencing and annotation.</title>
        <authorList>
            <consortium name="The Broad Institute Genomics Platform"/>
            <consortium name="The Broad Institute Genome Sequencing Center for Infectious Disease"/>
            <person name="Wu L."/>
            <person name="Ma J."/>
        </authorList>
    </citation>
    <scope>NUCLEOTIDE SEQUENCE [LARGE SCALE GENOMIC DNA]</scope>
    <source>
        <strain evidence="17">JCM 16544</strain>
    </source>
</reference>
<name>A0ABP7AM32_9MICO</name>
<sequence length="490" mass="56519">MEDVNITIVTSWWLLFVFVFDLVVRITAIIVVPRNRRPTAAMAWLLAIYFIPLIGVFLFLLIGNPRLPRKRRRKQQQINEYIHDTSETLDFGTLRPNAPDWFTSLVTLNRNLGAMPLAGDNAAQLIPDYQQSLDAMADAVRTAERYVHIEFYILQSDASTDNLFRAMEEVRERGVTVRVLLDHWANRGKPYYKRTLKRLDRMGAQWHLMLPVQPFKGKWQRPDLRNHRKLLVVDGGVAFMGSQNVTDSTYNLKKNIKRGLHWVDLMVRVEGPVVASINAVFLSDWFSETDEVLTDEIDLFSVTSGPGDLDCQIVPSGPGFEFENNLRLFAGLLYYAQRRIIIVSPYFVPDEALLLAITTACHRGLEVQLFVSEEGDQAMVYHAQRSYYETLLRAGVKIWMYRKPFILHSKSMTIDDEVSIIGSSNMDMRSFGLNMEISMLVRGEEFTRQMRDVEQQYRDLSRELTLAEWEKQPLRSTVLDNLARLTSSLQ</sequence>
<dbReference type="CDD" id="cd09158">
    <property type="entry name" value="PLDc_EcCLS_like_2"/>
    <property type="match status" value="1"/>
</dbReference>
<dbReference type="EMBL" id="BAAAYU010000005">
    <property type="protein sequence ID" value="GAA3635459.1"/>
    <property type="molecule type" value="Genomic_DNA"/>
</dbReference>
<dbReference type="PANTHER" id="PTHR21248">
    <property type="entry name" value="CARDIOLIPIN SYNTHASE"/>
    <property type="match status" value="1"/>
</dbReference>
<keyword evidence="3" id="KW-0444">Lipid biosynthesis</keyword>
<evidence type="ECO:0000256" key="11">
    <source>
        <dbReference type="ARBA" id="ARBA00023264"/>
    </source>
</evidence>
<evidence type="ECO:0000256" key="2">
    <source>
        <dbReference type="ARBA" id="ARBA00022475"/>
    </source>
</evidence>